<keyword evidence="5 9" id="KW-1133">Transmembrane helix</keyword>
<evidence type="ECO:0000256" key="3">
    <source>
        <dbReference type="ARBA" id="ARBA00022692"/>
    </source>
</evidence>
<dbReference type="GO" id="GO:0000139">
    <property type="term" value="C:Golgi membrane"/>
    <property type="evidence" value="ECO:0007669"/>
    <property type="project" value="UniProtKB-SubCell"/>
</dbReference>
<dbReference type="Proteomes" id="UP000494165">
    <property type="component" value="Unassembled WGS sequence"/>
</dbReference>
<gene>
    <name evidence="11" type="ORF">CLODIP_2_CD05646</name>
</gene>
<keyword evidence="7 9" id="KW-0472">Membrane</keyword>
<accession>A0A8S1CIL9</accession>
<feature type="signal peptide" evidence="10">
    <location>
        <begin position="1"/>
        <end position="23"/>
    </location>
</feature>
<dbReference type="AlphaFoldDB" id="A0A8S1CIL9"/>
<evidence type="ECO:0000256" key="7">
    <source>
        <dbReference type="ARBA" id="ARBA00023136"/>
    </source>
</evidence>
<evidence type="ECO:0000256" key="2">
    <source>
        <dbReference type="ARBA" id="ARBA00009643"/>
    </source>
</evidence>
<keyword evidence="6" id="KW-0333">Golgi apparatus</keyword>
<comment type="subcellular location">
    <subcellularLocation>
        <location evidence="1">Golgi apparatus membrane</location>
        <topology evidence="1">Single-pass type I membrane protein</topology>
    </subcellularLocation>
</comment>
<name>A0A8S1CIL9_9INSE</name>
<proteinExistence type="inferred from homology"/>
<protein>
    <submittedName>
        <fullName evidence="11">Uncharacterized protein</fullName>
    </submittedName>
</protein>
<evidence type="ECO:0000256" key="9">
    <source>
        <dbReference type="SAM" id="Phobius"/>
    </source>
</evidence>
<comment type="caution">
    <text evidence="11">The sequence shown here is derived from an EMBL/GenBank/DDBJ whole genome shotgun (WGS) entry which is preliminary data.</text>
</comment>
<dbReference type="OrthoDB" id="6371519at2759"/>
<evidence type="ECO:0000313" key="11">
    <source>
        <dbReference type="EMBL" id="CAB3369261.1"/>
    </source>
</evidence>
<feature type="chain" id="PRO_5035873270" evidence="10">
    <location>
        <begin position="24"/>
        <end position="260"/>
    </location>
</feature>
<evidence type="ECO:0000256" key="4">
    <source>
        <dbReference type="ARBA" id="ARBA00022729"/>
    </source>
</evidence>
<sequence length="260" mass="28399">MFCWGVLLFSLHCLASLATFASSEPAAAPAEANCGEACLQQFNENTVAKLSDACQRGCRFFELVSSAHGVGGIEAVFGGLEPHQPHQQYPLNSSKESCQSSCMEAYCHTKERYACHQGCARMARDTARAEERLRQEVLQESARDLASLGPLLSSMLGRARFALLFSSQESQDSVFVVQQPSPPQPPKTPLQPPSDLLGCLSNKYGLPKWFFGLLGLATGLLAGWLCYEPMKMAAILEEKEAILLLDEEADELPTKKEPLV</sequence>
<dbReference type="EMBL" id="CADEPI010000044">
    <property type="protein sequence ID" value="CAB3369261.1"/>
    <property type="molecule type" value="Genomic_DNA"/>
</dbReference>
<comment type="similarity">
    <text evidence="2">Belongs to the TMEM59 family.</text>
</comment>
<keyword evidence="12" id="KW-1185">Reference proteome</keyword>
<keyword evidence="4 10" id="KW-0732">Signal</keyword>
<feature type="transmembrane region" description="Helical" evidence="9">
    <location>
        <begin position="209"/>
        <end position="227"/>
    </location>
</feature>
<dbReference type="PANTHER" id="PTHR28652">
    <property type="entry name" value="TRANSMEMBRANE PROTEIN 59-LIKE PROTEIN"/>
    <property type="match status" value="1"/>
</dbReference>
<dbReference type="PANTHER" id="PTHR28652:SF2">
    <property type="entry name" value="TRANSMEMBRANE PROTEIN 59-LIKE PROTEIN"/>
    <property type="match status" value="1"/>
</dbReference>
<keyword evidence="3 9" id="KW-0812">Transmembrane</keyword>
<reference evidence="11 12" key="1">
    <citation type="submission" date="2020-04" db="EMBL/GenBank/DDBJ databases">
        <authorList>
            <person name="Alioto T."/>
            <person name="Alioto T."/>
            <person name="Gomez Garrido J."/>
        </authorList>
    </citation>
    <scope>NUCLEOTIDE SEQUENCE [LARGE SCALE GENOMIC DNA]</scope>
</reference>
<evidence type="ECO:0000313" key="12">
    <source>
        <dbReference type="Proteomes" id="UP000494165"/>
    </source>
</evidence>
<evidence type="ECO:0000256" key="10">
    <source>
        <dbReference type="SAM" id="SignalP"/>
    </source>
</evidence>
<keyword evidence="8" id="KW-0325">Glycoprotein</keyword>
<evidence type="ECO:0000256" key="6">
    <source>
        <dbReference type="ARBA" id="ARBA00023034"/>
    </source>
</evidence>
<dbReference type="InterPro" id="IPR022065">
    <property type="entry name" value="Uncharacterised_TMEM59"/>
</dbReference>
<evidence type="ECO:0000256" key="1">
    <source>
        <dbReference type="ARBA" id="ARBA00004614"/>
    </source>
</evidence>
<evidence type="ECO:0000256" key="5">
    <source>
        <dbReference type="ARBA" id="ARBA00022989"/>
    </source>
</evidence>
<organism evidence="11 12">
    <name type="scientific">Cloeon dipterum</name>
    <dbReference type="NCBI Taxonomy" id="197152"/>
    <lineage>
        <taxon>Eukaryota</taxon>
        <taxon>Metazoa</taxon>
        <taxon>Ecdysozoa</taxon>
        <taxon>Arthropoda</taxon>
        <taxon>Hexapoda</taxon>
        <taxon>Insecta</taxon>
        <taxon>Pterygota</taxon>
        <taxon>Palaeoptera</taxon>
        <taxon>Ephemeroptera</taxon>
        <taxon>Pisciforma</taxon>
        <taxon>Baetidae</taxon>
        <taxon>Cloeon</taxon>
    </lineage>
</organism>
<evidence type="ECO:0000256" key="8">
    <source>
        <dbReference type="ARBA" id="ARBA00023180"/>
    </source>
</evidence>
<dbReference type="Pfam" id="PF12280">
    <property type="entry name" value="BSMAP"/>
    <property type="match status" value="1"/>
</dbReference>